<dbReference type="InterPro" id="IPR006128">
    <property type="entry name" value="Lipoprotein_PsaA-like"/>
</dbReference>
<dbReference type="PRINTS" id="PR00690">
    <property type="entry name" value="ADHESNFAMILY"/>
</dbReference>
<evidence type="ECO:0000256" key="6">
    <source>
        <dbReference type="SAM" id="SignalP"/>
    </source>
</evidence>
<dbReference type="EMBL" id="JAUSTY010000001">
    <property type="protein sequence ID" value="MDQ0164420.1"/>
    <property type="molecule type" value="Genomic_DNA"/>
</dbReference>
<dbReference type="SUPFAM" id="SSF53807">
    <property type="entry name" value="Helical backbone' metal receptor"/>
    <property type="match status" value="1"/>
</dbReference>
<keyword evidence="3" id="KW-0479">Metal-binding</keyword>
<dbReference type="PANTHER" id="PTHR42953:SF1">
    <property type="entry name" value="METAL-BINDING PROTEIN HI_0362-RELATED"/>
    <property type="match status" value="1"/>
</dbReference>
<comment type="subcellular location">
    <subcellularLocation>
        <location evidence="1">Cell envelope</location>
    </subcellularLocation>
</comment>
<dbReference type="PRINTS" id="PR00691">
    <property type="entry name" value="ADHESINB"/>
</dbReference>
<proteinExistence type="inferred from homology"/>
<comment type="caution">
    <text evidence="7">The sequence shown here is derived from an EMBL/GenBank/DDBJ whole genome shotgun (WGS) entry which is preliminary data.</text>
</comment>
<keyword evidence="4 6" id="KW-0732">Signal</keyword>
<dbReference type="InterPro" id="IPR006129">
    <property type="entry name" value="AdhesinB"/>
</dbReference>
<evidence type="ECO:0000256" key="1">
    <source>
        <dbReference type="ARBA" id="ARBA00004196"/>
    </source>
</evidence>
<evidence type="ECO:0000256" key="5">
    <source>
        <dbReference type="RuleBase" id="RU003512"/>
    </source>
</evidence>
<evidence type="ECO:0000313" key="7">
    <source>
        <dbReference type="EMBL" id="MDQ0164420.1"/>
    </source>
</evidence>
<keyword evidence="2 5" id="KW-0813">Transport</keyword>
<protein>
    <submittedName>
        <fullName evidence="7">Iron/zinc/copper transport system substrate-binding protein</fullName>
    </submittedName>
</protein>
<evidence type="ECO:0000256" key="3">
    <source>
        <dbReference type="ARBA" id="ARBA00022723"/>
    </source>
</evidence>
<reference evidence="7 8" key="1">
    <citation type="submission" date="2023-07" db="EMBL/GenBank/DDBJ databases">
        <title>Genomic Encyclopedia of Type Strains, Phase IV (KMG-IV): sequencing the most valuable type-strain genomes for metagenomic binning, comparative biology and taxonomic classification.</title>
        <authorList>
            <person name="Goeker M."/>
        </authorList>
    </citation>
    <scope>NUCLEOTIDE SEQUENCE [LARGE SCALE GENOMIC DNA]</scope>
    <source>
        <strain evidence="7 8">DSM 12751</strain>
    </source>
</reference>
<dbReference type="Gene3D" id="3.40.50.1980">
    <property type="entry name" value="Nitrogenase molybdenum iron protein domain"/>
    <property type="match status" value="2"/>
</dbReference>
<evidence type="ECO:0000256" key="2">
    <source>
        <dbReference type="ARBA" id="ARBA00022448"/>
    </source>
</evidence>
<dbReference type="PROSITE" id="PS51257">
    <property type="entry name" value="PROKAR_LIPOPROTEIN"/>
    <property type="match status" value="1"/>
</dbReference>
<name>A0ABT9VU62_9BACI</name>
<comment type="similarity">
    <text evidence="5">Belongs to the bacterial solute-binding protein 9 family.</text>
</comment>
<dbReference type="InterPro" id="IPR050492">
    <property type="entry name" value="Bact_metal-bind_prot9"/>
</dbReference>
<dbReference type="InterPro" id="IPR006127">
    <property type="entry name" value="ZnuA-like"/>
</dbReference>
<gene>
    <name evidence="7" type="ORF">J2S11_000319</name>
</gene>
<feature type="chain" id="PRO_5046666553" evidence="6">
    <location>
        <begin position="23"/>
        <end position="312"/>
    </location>
</feature>
<organism evidence="7 8">
    <name type="scientific">Caldalkalibacillus horti</name>
    <dbReference type="NCBI Taxonomy" id="77523"/>
    <lineage>
        <taxon>Bacteria</taxon>
        <taxon>Bacillati</taxon>
        <taxon>Bacillota</taxon>
        <taxon>Bacilli</taxon>
        <taxon>Bacillales</taxon>
        <taxon>Bacillaceae</taxon>
        <taxon>Caldalkalibacillus</taxon>
    </lineage>
</organism>
<dbReference type="Proteomes" id="UP001235840">
    <property type="component" value="Unassembled WGS sequence"/>
</dbReference>
<evidence type="ECO:0000256" key="4">
    <source>
        <dbReference type="ARBA" id="ARBA00022729"/>
    </source>
</evidence>
<accession>A0ABT9VU62</accession>
<dbReference type="Pfam" id="PF01297">
    <property type="entry name" value="ZnuA"/>
    <property type="match status" value="1"/>
</dbReference>
<feature type="signal peptide" evidence="6">
    <location>
        <begin position="1"/>
        <end position="22"/>
    </location>
</feature>
<evidence type="ECO:0000313" key="8">
    <source>
        <dbReference type="Proteomes" id="UP001235840"/>
    </source>
</evidence>
<dbReference type="PANTHER" id="PTHR42953">
    <property type="entry name" value="HIGH-AFFINITY ZINC UPTAKE SYSTEM PROTEIN ZNUA-RELATED"/>
    <property type="match status" value="1"/>
</dbReference>
<sequence length="312" mass="34071">MSVLRKIGFSIIISLLSLSLLAACSNNGDGAGANEEGKVRVVSSFSVLHDVVQNVGGDLVEASFLTPIGEDPHEFEPTPSTFQLISDADLLIFNGFNMDYWIQGLAQNAQSNATEVIVTQGVESIPLSADAGEMAGMEDPHAWLDPKNVMIYAENIKDALVQADPDHADQYEANLKDYLAELEELDTWIKEEVEQIPAGQRMVIISESALKYFARGYDFQYNSIWEINAHEEGSPRQIENLINVIEENEIPAVFLETSVNPSAMERVASEAGIEIAGRVYTDSVGGSGTGAETYIDMMKRNVETFVEGLTGN</sequence>
<keyword evidence="8" id="KW-1185">Reference proteome</keyword>